<name>A0A2A6J4R5_9HYPH</name>
<comment type="caution">
    <text evidence="2">The sequence shown here is derived from an EMBL/GenBank/DDBJ whole genome shotgun (WGS) entry which is preliminary data.</text>
</comment>
<organism evidence="2 3">
    <name type="scientific">Rhizobium chutanense</name>
    <dbReference type="NCBI Taxonomy" id="2035448"/>
    <lineage>
        <taxon>Bacteria</taxon>
        <taxon>Pseudomonadati</taxon>
        <taxon>Pseudomonadota</taxon>
        <taxon>Alphaproteobacteria</taxon>
        <taxon>Hyphomicrobiales</taxon>
        <taxon>Rhizobiaceae</taxon>
        <taxon>Rhizobium/Agrobacterium group</taxon>
        <taxon>Rhizobium</taxon>
    </lineage>
</organism>
<dbReference type="Proteomes" id="UP000220768">
    <property type="component" value="Unassembled WGS sequence"/>
</dbReference>
<accession>A0A2A6J4R5</accession>
<reference evidence="2 3" key="1">
    <citation type="submission" date="2017-09" db="EMBL/GenBank/DDBJ databases">
        <title>Comparative genomics of rhizobia isolated from Phaseolus vulgaris in China.</title>
        <authorList>
            <person name="Tong W."/>
        </authorList>
    </citation>
    <scope>NUCLEOTIDE SEQUENCE [LARGE SCALE GENOMIC DNA]</scope>
    <source>
        <strain evidence="2 3">C5</strain>
    </source>
</reference>
<feature type="region of interest" description="Disordered" evidence="1">
    <location>
        <begin position="1"/>
        <end position="26"/>
    </location>
</feature>
<dbReference type="AlphaFoldDB" id="A0A2A6J4R5"/>
<evidence type="ECO:0000313" key="2">
    <source>
        <dbReference type="EMBL" id="PDT00982.1"/>
    </source>
</evidence>
<evidence type="ECO:0000313" key="3">
    <source>
        <dbReference type="Proteomes" id="UP000220768"/>
    </source>
</evidence>
<gene>
    <name evidence="2" type="ORF">CO666_28055</name>
</gene>
<sequence>MSFGDDLPQLQADASEADSAVKTEAATKTATRYEFIEIPHSRGSNLARADAQHHCRFVGIEAMTAAKVVNCDHRPLATQQ</sequence>
<protein>
    <submittedName>
        <fullName evidence="2">Uncharacterized protein</fullName>
    </submittedName>
</protein>
<evidence type="ECO:0000256" key="1">
    <source>
        <dbReference type="SAM" id="MobiDB-lite"/>
    </source>
</evidence>
<keyword evidence="3" id="KW-1185">Reference proteome</keyword>
<proteinExistence type="predicted"/>
<dbReference type="EMBL" id="NWSV01000028">
    <property type="protein sequence ID" value="PDT00982.1"/>
    <property type="molecule type" value="Genomic_DNA"/>
</dbReference>